<keyword evidence="4 6" id="KW-1015">Disulfide bond</keyword>
<dbReference type="GO" id="GO:0005509">
    <property type="term" value="F:calcium ion binding"/>
    <property type="evidence" value="ECO:0007669"/>
    <property type="project" value="InterPro"/>
</dbReference>
<reference evidence="7" key="1">
    <citation type="submission" date="2022-08" db="UniProtKB">
        <authorList>
            <consortium name="EnsemblMetazoa"/>
        </authorList>
    </citation>
    <scope>IDENTIFICATION</scope>
    <source>
        <strain evidence="7">EBRO</strain>
    </source>
</reference>
<dbReference type="STRING" id="41427.A0A182IY71"/>
<dbReference type="VEuPathDB" id="VectorBase:AATE007771"/>
<keyword evidence="5" id="KW-0325">Glycoprotein</keyword>
<dbReference type="EMBL" id="AXCP01008263">
    <property type="status" value="NOT_ANNOTATED_CDS"/>
    <property type="molecule type" value="Genomic_DNA"/>
</dbReference>
<dbReference type="GO" id="GO:0000902">
    <property type="term" value="P:cell morphogenesis"/>
    <property type="evidence" value="ECO:0007669"/>
    <property type="project" value="UniProtKB-ARBA"/>
</dbReference>
<comment type="caution">
    <text evidence="6">Lacks conserved residue(s) required for the propagation of feature annotation.</text>
</comment>
<dbReference type="PROSITE" id="PS01186">
    <property type="entry name" value="EGF_2"/>
    <property type="match status" value="1"/>
</dbReference>
<dbReference type="EnsemblMetazoa" id="AATE007771-RA">
    <property type="protein sequence ID" value="AATE007771-PA.1"/>
    <property type="gene ID" value="AATE007771"/>
</dbReference>
<dbReference type="SMART" id="SM00179">
    <property type="entry name" value="EGF_CA"/>
    <property type="match status" value="1"/>
</dbReference>
<protein>
    <submittedName>
        <fullName evidence="7">Uncharacterized protein</fullName>
    </submittedName>
</protein>
<keyword evidence="1 6" id="KW-0245">EGF-like domain</keyword>
<dbReference type="Gene3D" id="2.10.25.10">
    <property type="entry name" value="Laminin"/>
    <property type="match status" value="1"/>
</dbReference>
<dbReference type="SUPFAM" id="SSF57196">
    <property type="entry name" value="EGF/Laminin"/>
    <property type="match status" value="1"/>
</dbReference>
<dbReference type="SMART" id="SM00181">
    <property type="entry name" value="EGF"/>
    <property type="match status" value="1"/>
</dbReference>
<evidence type="ECO:0000256" key="5">
    <source>
        <dbReference type="ARBA" id="ARBA00023180"/>
    </source>
</evidence>
<name>A0A182IY71_ANOAO</name>
<dbReference type="PROSITE" id="PS50026">
    <property type="entry name" value="EGF_3"/>
    <property type="match status" value="1"/>
</dbReference>
<feature type="disulfide bond" evidence="6">
    <location>
        <begin position="75"/>
        <end position="84"/>
    </location>
</feature>
<accession>A0A182IY71</accession>
<keyword evidence="2" id="KW-0732">Signal</keyword>
<evidence type="ECO:0000256" key="3">
    <source>
        <dbReference type="ARBA" id="ARBA00022737"/>
    </source>
</evidence>
<dbReference type="GO" id="GO:0048666">
    <property type="term" value="P:neuron development"/>
    <property type="evidence" value="ECO:0007669"/>
    <property type="project" value="UniProtKB-ARBA"/>
</dbReference>
<dbReference type="CDD" id="cd00054">
    <property type="entry name" value="EGF_CA"/>
    <property type="match status" value="1"/>
</dbReference>
<keyword evidence="3" id="KW-0677">Repeat</keyword>
<dbReference type="GO" id="GO:0005886">
    <property type="term" value="C:plasma membrane"/>
    <property type="evidence" value="ECO:0007669"/>
    <property type="project" value="UniProtKB-ARBA"/>
</dbReference>
<dbReference type="InterPro" id="IPR001881">
    <property type="entry name" value="EGF-like_Ca-bd_dom"/>
</dbReference>
<evidence type="ECO:0000313" key="7">
    <source>
        <dbReference type="EnsemblMetazoa" id="AATE007771-PA.1"/>
    </source>
</evidence>
<dbReference type="PROSITE" id="PS00022">
    <property type="entry name" value="EGF_1"/>
    <property type="match status" value="1"/>
</dbReference>
<dbReference type="AlphaFoldDB" id="A0A182IY71"/>
<sequence length="118" mass="13157">SHGTAHRKSRLAPVGALGLTSSPWRRRLRQRLVDATAPYALVLHGSVPIASLCNVNPCANGGTCWTTEESFYCACRPGFTGKMCEGKTTPEWEGWGYWNYYLNGILIDREQTKNNIRP</sequence>
<dbReference type="GO" id="GO:0042063">
    <property type="term" value="P:gliogenesis"/>
    <property type="evidence" value="ECO:0007669"/>
    <property type="project" value="UniProtKB-ARBA"/>
</dbReference>
<dbReference type="FunFam" id="2.10.25.10:FF:000230">
    <property type="entry name" value="Delta-like protein"/>
    <property type="match status" value="1"/>
</dbReference>
<evidence type="ECO:0000256" key="2">
    <source>
        <dbReference type="ARBA" id="ARBA00022729"/>
    </source>
</evidence>
<dbReference type="Pfam" id="PF00008">
    <property type="entry name" value="EGF"/>
    <property type="match status" value="1"/>
</dbReference>
<dbReference type="InterPro" id="IPR000742">
    <property type="entry name" value="EGF"/>
</dbReference>
<evidence type="ECO:0000256" key="4">
    <source>
        <dbReference type="ARBA" id="ARBA00023157"/>
    </source>
</evidence>
<evidence type="ECO:0000256" key="1">
    <source>
        <dbReference type="ARBA" id="ARBA00022536"/>
    </source>
</evidence>
<proteinExistence type="predicted"/>
<organism evidence="7">
    <name type="scientific">Anopheles atroparvus</name>
    <name type="common">European mosquito</name>
    <dbReference type="NCBI Taxonomy" id="41427"/>
    <lineage>
        <taxon>Eukaryota</taxon>
        <taxon>Metazoa</taxon>
        <taxon>Ecdysozoa</taxon>
        <taxon>Arthropoda</taxon>
        <taxon>Hexapoda</taxon>
        <taxon>Insecta</taxon>
        <taxon>Pterygota</taxon>
        <taxon>Neoptera</taxon>
        <taxon>Endopterygota</taxon>
        <taxon>Diptera</taxon>
        <taxon>Nematocera</taxon>
        <taxon>Culicoidea</taxon>
        <taxon>Culicidae</taxon>
        <taxon>Anophelinae</taxon>
        <taxon>Anopheles</taxon>
    </lineage>
</organism>
<evidence type="ECO:0000256" key="6">
    <source>
        <dbReference type="PROSITE-ProRule" id="PRU00076"/>
    </source>
</evidence>